<dbReference type="InterPro" id="IPR000719">
    <property type="entry name" value="Prot_kinase_dom"/>
</dbReference>
<name>A0A849SV24_UNCEI</name>
<keyword evidence="1" id="KW-0808">Transferase</keyword>
<dbReference type="PROSITE" id="PS50011">
    <property type="entry name" value="PROTEIN_KINASE_DOM"/>
    <property type="match status" value="1"/>
</dbReference>
<evidence type="ECO:0000259" key="7">
    <source>
        <dbReference type="PROSITE" id="PS50011"/>
    </source>
</evidence>
<organism evidence="8 9">
    <name type="scientific">Eiseniibacteriota bacterium</name>
    <dbReference type="NCBI Taxonomy" id="2212470"/>
    <lineage>
        <taxon>Bacteria</taxon>
        <taxon>Candidatus Eiseniibacteriota</taxon>
    </lineage>
</organism>
<evidence type="ECO:0000313" key="8">
    <source>
        <dbReference type="EMBL" id="NOT33039.1"/>
    </source>
</evidence>
<dbReference type="InterPro" id="IPR017441">
    <property type="entry name" value="Protein_kinase_ATP_BS"/>
</dbReference>
<dbReference type="GO" id="GO:0004674">
    <property type="term" value="F:protein serine/threonine kinase activity"/>
    <property type="evidence" value="ECO:0007669"/>
    <property type="project" value="TreeGrafter"/>
</dbReference>
<evidence type="ECO:0000256" key="5">
    <source>
        <dbReference type="PROSITE-ProRule" id="PRU10141"/>
    </source>
</evidence>
<keyword evidence="3 8" id="KW-0418">Kinase</keyword>
<reference evidence="8 9" key="1">
    <citation type="submission" date="2020-04" db="EMBL/GenBank/DDBJ databases">
        <title>Metagenomic profiling of ammonia- and methane-oxidizing microorganisms in a Dutch drinking water treatment plant.</title>
        <authorList>
            <person name="Poghosyan L."/>
            <person name="Leucker S."/>
        </authorList>
    </citation>
    <scope>NUCLEOTIDE SEQUENCE [LARGE SCALE GENOMIC DNA]</scope>
    <source>
        <strain evidence="8">S-RSF-IL-03</strain>
    </source>
</reference>
<dbReference type="SUPFAM" id="SSF56112">
    <property type="entry name" value="Protein kinase-like (PK-like)"/>
    <property type="match status" value="1"/>
</dbReference>
<keyword evidence="2 5" id="KW-0547">Nucleotide-binding</keyword>
<dbReference type="Pfam" id="PF00069">
    <property type="entry name" value="Pkinase"/>
    <property type="match status" value="1"/>
</dbReference>
<sequence>MTERDNSQLDEVAARVAEGEAIDWDETTRRLTDRSGTLMELHAIAAVMRAHGTESAAPRATPDVSAPVITAAATPVFTWGGLEVRELLGAGGFGEVYRAYDPELGREVALKLQRGEWSPTVQARWLAEARSLARVQDRHVLTIHGADHHDGRAGLWTELVEGTTLESWIGRNGVLSAREATLAGLALCEALAAVHAAGLVHGDVKTRNVMRRSSGANAGDLVLMDFGAAHVAVASDRLAARTSESTPFAAAPELLEGGAASVQSDLYALGVLLFRLATLRHPHEASSLEALKASHELGRGLRLRNLRPDLPREFVATVERLLERDPSRRFATAAELESALGETLRAASPRRAVDPGRARGWRIAAVLVVLLGAGLLARLAGWPSRDSSARTPRSGDAPRSITTNSQGGSDATTPGVATTTVEGREAPNTPATPKPAVARAALQGTSTLWRLRDGEVLPITDGSRLAPGDRLWLDYSGTEAAHVYVLDEDSADEMYVLYPCGGSGLTNPLPAGTTHHLPGTRSAAPLRWVVTSASGEETFLVVAGRQPIPALEDVVATLPPVSDDREVEYARLPPDMLQRMRGVAGLEREASPAPPHKGSRLATLAAMLKGPEARPDLWVRLIRTQNPGP</sequence>
<dbReference type="Gene3D" id="1.10.510.10">
    <property type="entry name" value="Transferase(Phosphotransferase) domain 1"/>
    <property type="match status" value="1"/>
</dbReference>
<evidence type="ECO:0000256" key="2">
    <source>
        <dbReference type="ARBA" id="ARBA00022741"/>
    </source>
</evidence>
<feature type="region of interest" description="Disordered" evidence="6">
    <location>
        <begin position="382"/>
        <end position="416"/>
    </location>
</feature>
<dbReference type="PROSITE" id="PS00107">
    <property type="entry name" value="PROTEIN_KINASE_ATP"/>
    <property type="match status" value="1"/>
</dbReference>
<protein>
    <submittedName>
        <fullName evidence="8">Protein kinase</fullName>
    </submittedName>
</protein>
<dbReference type="EMBL" id="JABFRW010000026">
    <property type="protein sequence ID" value="NOT33039.1"/>
    <property type="molecule type" value="Genomic_DNA"/>
</dbReference>
<dbReference type="AlphaFoldDB" id="A0A849SV24"/>
<keyword evidence="4 5" id="KW-0067">ATP-binding</keyword>
<dbReference type="CDD" id="cd14014">
    <property type="entry name" value="STKc_PknB_like"/>
    <property type="match status" value="1"/>
</dbReference>
<dbReference type="PANTHER" id="PTHR43289:SF6">
    <property type="entry name" value="SERINE_THREONINE-PROTEIN KINASE NEKL-3"/>
    <property type="match status" value="1"/>
</dbReference>
<feature type="compositionally biased region" description="Polar residues" evidence="6">
    <location>
        <begin position="400"/>
        <end position="416"/>
    </location>
</feature>
<comment type="caution">
    <text evidence="8">The sequence shown here is derived from an EMBL/GenBank/DDBJ whole genome shotgun (WGS) entry which is preliminary data.</text>
</comment>
<dbReference type="InterPro" id="IPR025493">
    <property type="entry name" value="DUF4384"/>
</dbReference>
<dbReference type="Gene3D" id="3.30.200.20">
    <property type="entry name" value="Phosphorylase Kinase, domain 1"/>
    <property type="match status" value="1"/>
</dbReference>
<gene>
    <name evidence="8" type="ORF">HOP12_02600</name>
</gene>
<accession>A0A849SV24</accession>
<evidence type="ECO:0000256" key="1">
    <source>
        <dbReference type="ARBA" id="ARBA00022679"/>
    </source>
</evidence>
<feature type="binding site" evidence="5">
    <location>
        <position position="111"/>
    </location>
    <ligand>
        <name>ATP</name>
        <dbReference type="ChEBI" id="CHEBI:30616"/>
    </ligand>
</feature>
<dbReference type="PANTHER" id="PTHR43289">
    <property type="entry name" value="MITOGEN-ACTIVATED PROTEIN KINASE KINASE KINASE 20-RELATED"/>
    <property type="match status" value="1"/>
</dbReference>
<dbReference type="Proteomes" id="UP000580839">
    <property type="component" value="Unassembled WGS sequence"/>
</dbReference>
<dbReference type="SMART" id="SM00220">
    <property type="entry name" value="S_TKc"/>
    <property type="match status" value="1"/>
</dbReference>
<proteinExistence type="predicted"/>
<evidence type="ECO:0000256" key="3">
    <source>
        <dbReference type="ARBA" id="ARBA00022777"/>
    </source>
</evidence>
<dbReference type="GO" id="GO:0005524">
    <property type="term" value="F:ATP binding"/>
    <property type="evidence" value="ECO:0007669"/>
    <property type="project" value="UniProtKB-UniRule"/>
</dbReference>
<evidence type="ECO:0000256" key="6">
    <source>
        <dbReference type="SAM" id="MobiDB-lite"/>
    </source>
</evidence>
<evidence type="ECO:0000313" key="9">
    <source>
        <dbReference type="Proteomes" id="UP000580839"/>
    </source>
</evidence>
<dbReference type="Pfam" id="PF14326">
    <property type="entry name" value="DUF4384"/>
    <property type="match status" value="1"/>
</dbReference>
<feature type="domain" description="Protein kinase" evidence="7">
    <location>
        <begin position="82"/>
        <end position="344"/>
    </location>
</feature>
<evidence type="ECO:0000256" key="4">
    <source>
        <dbReference type="ARBA" id="ARBA00022840"/>
    </source>
</evidence>
<dbReference type="InterPro" id="IPR011009">
    <property type="entry name" value="Kinase-like_dom_sf"/>
</dbReference>